<comment type="similarity">
    <text evidence="2 8">Belongs to the organo anion transporter (TC 2.A.60) family.</text>
</comment>
<dbReference type="EMBL" id="GAYW01000008">
    <property type="protein sequence ID" value="JAI08970.1"/>
    <property type="molecule type" value="Transcribed_RNA"/>
</dbReference>
<organism evidence="10">
    <name type="scientific">Amblyomma americanum</name>
    <name type="common">Lone star tick</name>
    <dbReference type="NCBI Taxonomy" id="6943"/>
    <lineage>
        <taxon>Eukaryota</taxon>
        <taxon>Metazoa</taxon>
        <taxon>Ecdysozoa</taxon>
        <taxon>Arthropoda</taxon>
        <taxon>Chelicerata</taxon>
        <taxon>Arachnida</taxon>
        <taxon>Acari</taxon>
        <taxon>Parasitiformes</taxon>
        <taxon>Ixodida</taxon>
        <taxon>Ixodoidea</taxon>
        <taxon>Ixodidae</taxon>
        <taxon>Amblyomminae</taxon>
        <taxon>Amblyomma</taxon>
    </lineage>
</organism>
<dbReference type="GO" id="GO:0015347">
    <property type="term" value="F:sodium-independent organic anion transmembrane transporter activity"/>
    <property type="evidence" value="ECO:0007669"/>
    <property type="project" value="TreeGrafter"/>
</dbReference>
<keyword evidence="8" id="KW-0406">Ion transport</keyword>
<dbReference type="GO" id="GO:0016323">
    <property type="term" value="C:basolateral plasma membrane"/>
    <property type="evidence" value="ECO:0007669"/>
    <property type="project" value="TreeGrafter"/>
</dbReference>
<keyword evidence="4 8" id="KW-0812">Transmembrane</keyword>
<comment type="subcellular location">
    <subcellularLocation>
        <location evidence="1 8">Cell membrane</location>
        <topology evidence="1 8">Multi-pass membrane protein</topology>
    </subcellularLocation>
</comment>
<sequence>MAYALAPSYAYGTDLLDLCYTTPPPANMTMSTCTTGTNMRHYRFLLIIGSMLQGAGATPLHTLGMSFLDENLPVRYTSCFLGTYSAMAVLGPALGFLVSGYFLSVFVDLKDVSSIGLTSQSSMWIGAWWVGFLVAAVMGAIVSVPMAAFPKHLPSFHQCQMVRRLHVCSKGADEDTAYGQYVSDIPRAILALLRNIPFVMLTLASASEAMVGTAVAAFSVKFFEAEFSMTPSKTAAALGCILIPAGIGGTVMGGALVSKMELPIRTILKMCCAMSIIRWLCMWVFALHCPNPTFFRGEVRSSNRTVDFTSECNENCRCRAELLDPICSVENVVYASPCFAGCLEREVIPNPYDGTWEMQVYKNCSCVPIPPGAPSNASAYDFEATRLKCPTDCDLLVIYMVVIFICVFFSFFNSGPIITVMMRCVQEKERAVGLAVKWVTIRVVGNIPAPLLLGSVIDGSCLLWQEVCFQRGACLLYNNELLALSMLEFLVPAKTCSILLYYGALTALRSHQGIE</sequence>
<proteinExistence type="inferred from homology"/>
<dbReference type="InterPro" id="IPR036259">
    <property type="entry name" value="MFS_trans_sf"/>
</dbReference>
<keyword evidence="6 8" id="KW-0472">Membrane</keyword>
<feature type="transmembrane region" description="Helical" evidence="8">
    <location>
        <begin position="235"/>
        <end position="255"/>
    </location>
</feature>
<dbReference type="Pfam" id="PF03137">
    <property type="entry name" value="OATP"/>
    <property type="match status" value="1"/>
</dbReference>
<evidence type="ECO:0000256" key="1">
    <source>
        <dbReference type="ARBA" id="ARBA00004651"/>
    </source>
</evidence>
<dbReference type="InterPro" id="IPR004156">
    <property type="entry name" value="OATP"/>
</dbReference>
<dbReference type="PROSITE" id="PS51465">
    <property type="entry name" value="KAZAL_2"/>
    <property type="match status" value="1"/>
</dbReference>
<feature type="transmembrane region" description="Helical" evidence="8">
    <location>
        <begin position="44"/>
        <end position="68"/>
    </location>
</feature>
<dbReference type="AlphaFoldDB" id="A0A0E9Y283"/>
<name>A0A0E9Y283_AMBAM</name>
<dbReference type="PANTHER" id="PTHR11388:SF100">
    <property type="entry name" value="SOLUTE CARRIER ORGANIC ANION TRANSPORTER FAMILY MEMBER 4A1"/>
    <property type="match status" value="1"/>
</dbReference>
<keyword evidence="5 8" id="KW-1133">Transmembrane helix</keyword>
<evidence type="ECO:0000313" key="10">
    <source>
        <dbReference type="EMBL" id="JAI08970.1"/>
    </source>
</evidence>
<dbReference type="GO" id="GO:0006811">
    <property type="term" value="P:monoatomic ion transport"/>
    <property type="evidence" value="ECO:0007669"/>
    <property type="project" value="UniProtKB-KW"/>
</dbReference>
<comment type="caution">
    <text evidence="8">Lacks conserved residue(s) required for the propagation of feature annotation.</text>
</comment>
<feature type="transmembrane region" description="Helical" evidence="8">
    <location>
        <begin position="396"/>
        <end position="420"/>
    </location>
</feature>
<accession>A0A0E9Y283</accession>
<evidence type="ECO:0000256" key="7">
    <source>
        <dbReference type="ARBA" id="ARBA00023157"/>
    </source>
</evidence>
<keyword evidence="3" id="KW-1003">Cell membrane</keyword>
<evidence type="ECO:0000256" key="3">
    <source>
        <dbReference type="ARBA" id="ARBA00022475"/>
    </source>
</evidence>
<protein>
    <recommendedName>
        <fullName evidence="8">Solute carrier organic anion transporter family member</fullName>
    </recommendedName>
</protein>
<dbReference type="GO" id="GO:0043252">
    <property type="term" value="P:sodium-independent organic anion transport"/>
    <property type="evidence" value="ECO:0007669"/>
    <property type="project" value="TreeGrafter"/>
</dbReference>
<keyword evidence="8" id="KW-0813">Transport</keyword>
<dbReference type="Gene3D" id="1.20.1250.20">
    <property type="entry name" value="MFS general substrate transporter like domains"/>
    <property type="match status" value="1"/>
</dbReference>
<dbReference type="PANTHER" id="PTHR11388">
    <property type="entry name" value="ORGANIC ANION TRANSPORTER"/>
    <property type="match status" value="1"/>
</dbReference>
<feature type="domain" description="Kazal-like" evidence="9">
    <location>
        <begin position="306"/>
        <end position="368"/>
    </location>
</feature>
<evidence type="ECO:0000256" key="6">
    <source>
        <dbReference type="ARBA" id="ARBA00023136"/>
    </source>
</evidence>
<evidence type="ECO:0000259" key="9">
    <source>
        <dbReference type="PROSITE" id="PS51465"/>
    </source>
</evidence>
<dbReference type="Pfam" id="PF07648">
    <property type="entry name" value="Kazal_2"/>
    <property type="match status" value="1"/>
</dbReference>
<reference evidence="10" key="1">
    <citation type="submission" date="2014-02" db="EMBL/GenBank/DDBJ databases">
        <title>Comparative bioinformatics, temporal and spatial expression analyses of Ixodes scapularis organic anion transporting polypeptides.</title>
        <authorList>
            <person name="Radulovic Z."/>
            <person name="Porter L."/>
            <person name="Kim T."/>
            <person name="Mulenga A."/>
        </authorList>
    </citation>
    <scope>NUCLEOTIDE SEQUENCE</scope>
</reference>
<keyword evidence="7" id="KW-1015">Disulfide bond</keyword>
<dbReference type="NCBIfam" id="TIGR00805">
    <property type="entry name" value="oat"/>
    <property type="match status" value="1"/>
</dbReference>
<reference evidence="10" key="2">
    <citation type="submission" date="2014-02" db="EMBL/GenBank/DDBJ databases">
        <title>Intra- and inter-species comparative analysis of male and female Amblyomma americanum serine protease inhibitors (serpins).</title>
        <authorList>
            <person name="Porter L."/>
            <person name="Kim T."/>
            <person name="Radulovic Z."/>
            <person name="Braz G."/>
            <person name="Vaz I.D.S.Jr."/>
            <person name="Mulenga A."/>
        </authorList>
    </citation>
    <scope>NUCLEOTIDE SEQUENCE</scope>
</reference>
<evidence type="ECO:0000256" key="2">
    <source>
        <dbReference type="ARBA" id="ARBA00009657"/>
    </source>
</evidence>
<feature type="transmembrane region" description="Helical" evidence="8">
    <location>
        <begin position="123"/>
        <end position="148"/>
    </location>
</feature>
<dbReference type="InterPro" id="IPR002350">
    <property type="entry name" value="Kazal_dom"/>
</dbReference>
<evidence type="ECO:0000256" key="5">
    <source>
        <dbReference type="ARBA" id="ARBA00022989"/>
    </source>
</evidence>
<evidence type="ECO:0000256" key="4">
    <source>
        <dbReference type="ARBA" id="ARBA00022692"/>
    </source>
</evidence>
<dbReference type="SUPFAM" id="SSF103473">
    <property type="entry name" value="MFS general substrate transporter"/>
    <property type="match status" value="1"/>
</dbReference>
<feature type="transmembrane region" description="Helical" evidence="8">
    <location>
        <begin position="80"/>
        <end position="103"/>
    </location>
</feature>
<evidence type="ECO:0000256" key="8">
    <source>
        <dbReference type="RuleBase" id="RU362056"/>
    </source>
</evidence>